<sequence length="438" mass="47827">MAGELKIESVPISRRDSFNARDKHTRDLKPFNSGDIKVLLLENVSPKAVDILKRAGYQVDFYTKALDKETLIEKIKDVHAVGIRSKTKLTEEVLSHASKLLTIGCFCIGTNQVDLAYAASRGICVFNSPFSNSRSVAELVIAEIILLARQLGDRSREMHDGVWNKVSKNCYEIRGKTLGIVGYGHIGTQLSVLAESLGMHVIWYDILPVMPIGMSKAAETLDEVLAEADFVSCHVPETPETKNMIGARELAVMKKGSYLINASRGTVVDIEALAAALKSGHLAGAAVDVYPSEPLANGPGFESALRNCPNTLLTPHIGGSTEEAQRMIGIEVATAITKFVDSGTSINAVNFAECDLRAIPSTDRTTARIVNVHQNVPGVLRQINNILANYNVNKQISDSKGDVAYFMADVTVQNQEDITTIYEKIKEIQENIITRVLF</sequence>
<dbReference type="InterPro" id="IPR050857">
    <property type="entry name" value="D-2-hydroxyacid_DH"/>
</dbReference>
<comment type="pathway">
    <text evidence="1">Amino-acid biosynthesis; L-serine biosynthesis; L-serine from 3-phospho-D-glycerate: step 1/3.</text>
</comment>
<dbReference type="InterPro" id="IPR036291">
    <property type="entry name" value="NAD(P)-bd_dom_sf"/>
</dbReference>
<dbReference type="PANTHER" id="PTHR42789:SF1">
    <property type="entry name" value="D-ISOMER SPECIFIC 2-HYDROXYACID DEHYDROGENASE FAMILY PROTEIN (AFU_ORTHOLOGUE AFUA_6G10090)"/>
    <property type="match status" value="1"/>
</dbReference>
<reference evidence="11" key="1">
    <citation type="submission" date="2022-07" db="EMBL/GenBank/DDBJ databases">
        <title>Phylogenomic reconstructions and comparative analyses of Kickxellomycotina fungi.</title>
        <authorList>
            <person name="Reynolds N.K."/>
            <person name="Stajich J.E."/>
            <person name="Barry K."/>
            <person name="Grigoriev I.V."/>
            <person name="Crous P."/>
            <person name="Smith M.E."/>
        </authorList>
    </citation>
    <scope>NUCLEOTIDE SEQUENCE</scope>
    <source>
        <strain evidence="11">NBRC 105414</strain>
    </source>
</reference>
<dbReference type="PROSITE" id="PS00065">
    <property type="entry name" value="D_2_HYDROXYACID_DH_1"/>
    <property type="match status" value="1"/>
</dbReference>
<dbReference type="GO" id="GO:0004617">
    <property type="term" value="F:phosphoglycerate dehydrogenase activity"/>
    <property type="evidence" value="ECO:0007669"/>
    <property type="project" value="UniProtKB-EC"/>
</dbReference>
<dbReference type="Gene3D" id="3.30.70.260">
    <property type="match status" value="1"/>
</dbReference>
<dbReference type="PROSITE" id="PS51671">
    <property type="entry name" value="ACT"/>
    <property type="match status" value="1"/>
</dbReference>
<dbReference type="GO" id="GO:0047545">
    <property type="term" value="F:(S)-2-hydroxyglutarate dehydrogenase activity"/>
    <property type="evidence" value="ECO:0007669"/>
    <property type="project" value="UniProtKB-ARBA"/>
</dbReference>
<evidence type="ECO:0000256" key="1">
    <source>
        <dbReference type="ARBA" id="ARBA00005216"/>
    </source>
</evidence>
<dbReference type="NCBIfam" id="NF008759">
    <property type="entry name" value="PRK11790.1"/>
    <property type="match status" value="1"/>
</dbReference>
<dbReference type="AlphaFoldDB" id="A0A9W8LD56"/>
<keyword evidence="6" id="KW-0520">NAD</keyword>
<proteinExistence type="inferred from homology"/>
<dbReference type="InterPro" id="IPR006139">
    <property type="entry name" value="D-isomer_2_OHA_DH_cat_dom"/>
</dbReference>
<evidence type="ECO:0000259" key="10">
    <source>
        <dbReference type="PROSITE" id="PS51671"/>
    </source>
</evidence>
<dbReference type="SUPFAM" id="SSF55021">
    <property type="entry name" value="ACT-like"/>
    <property type="match status" value="1"/>
</dbReference>
<dbReference type="GO" id="GO:0006564">
    <property type="term" value="P:L-serine biosynthetic process"/>
    <property type="evidence" value="ECO:0007669"/>
    <property type="project" value="UniProtKB-KW"/>
</dbReference>
<dbReference type="FunFam" id="3.40.50.720:FF:000041">
    <property type="entry name" value="D-3-phosphoglycerate dehydrogenase"/>
    <property type="match status" value="1"/>
</dbReference>
<dbReference type="EC" id="1.1.1.95" evidence="3"/>
<keyword evidence="12" id="KW-1185">Reference proteome</keyword>
<dbReference type="SUPFAM" id="SSF51735">
    <property type="entry name" value="NAD(P)-binding Rossmann-fold domains"/>
    <property type="match status" value="1"/>
</dbReference>
<evidence type="ECO:0000256" key="4">
    <source>
        <dbReference type="ARBA" id="ARBA00022605"/>
    </source>
</evidence>
<dbReference type="Gene3D" id="3.40.50.720">
    <property type="entry name" value="NAD(P)-binding Rossmann-like Domain"/>
    <property type="match status" value="2"/>
</dbReference>
<protein>
    <recommendedName>
        <fullName evidence="3">phosphoglycerate dehydrogenase</fullName>
        <ecNumber evidence="3">1.1.1.95</ecNumber>
    </recommendedName>
</protein>
<dbReference type="SMART" id="SM00997">
    <property type="entry name" value="AdoHcyase_NAD"/>
    <property type="match status" value="1"/>
</dbReference>
<dbReference type="PANTHER" id="PTHR42789">
    <property type="entry name" value="D-ISOMER SPECIFIC 2-HYDROXYACID DEHYDROGENASE FAMILY PROTEIN (AFU_ORTHOLOGUE AFUA_6G10090)"/>
    <property type="match status" value="1"/>
</dbReference>
<name>A0A9W8LD56_9FUNG</name>
<dbReference type="InterPro" id="IPR029753">
    <property type="entry name" value="D-isomer_DH_CS"/>
</dbReference>
<keyword evidence="5 9" id="KW-0560">Oxidoreductase</keyword>
<dbReference type="InterPro" id="IPR029752">
    <property type="entry name" value="D-isomer_DH_CS1"/>
</dbReference>
<gene>
    <name evidence="11" type="primary">SER33</name>
    <name evidence="11" type="ORF">H4R18_005544</name>
</gene>
<evidence type="ECO:0000256" key="2">
    <source>
        <dbReference type="ARBA" id="ARBA00005854"/>
    </source>
</evidence>
<dbReference type="Pfam" id="PF02826">
    <property type="entry name" value="2-Hacid_dh_C"/>
    <property type="match status" value="1"/>
</dbReference>
<keyword evidence="7" id="KW-0718">Serine biosynthesis</keyword>
<dbReference type="OrthoDB" id="418179at2759"/>
<evidence type="ECO:0000313" key="12">
    <source>
        <dbReference type="Proteomes" id="UP001140217"/>
    </source>
</evidence>
<organism evidence="11 12">
    <name type="scientific">Coemansia javaensis</name>
    <dbReference type="NCBI Taxonomy" id="2761396"/>
    <lineage>
        <taxon>Eukaryota</taxon>
        <taxon>Fungi</taxon>
        <taxon>Fungi incertae sedis</taxon>
        <taxon>Zoopagomycota</taxon>
        <taxon>Kickxellomycotina</taxon>
        <taxon>Kickxellomycetes</taxon>
        <taxon>Kickxellales</taxon>
        <taxon>Kickxellaceae</taxon>
        <taxon>Coemansia</taxon>
    </lineage>
</organism>
<dbReference type="GO" id="GO:0051287">
    <property type="term" value="F:NAD binding"/>
    <property type="evidence" value="ECO:0007669"/>
    <property type="project" value="InterPro"/>
</dbReference>
<evidence type="ECO:0000256" key="5">
    <source>
        <dbReference type="ARBA" id="ARBA00023002"/>
    </source>
</evidence>
<dbReference type="Proteomes" id="UP001140217">
    <property type="component" value="Unassembled WGS sequence"/>
</dbReference>
<comment type="similarity">
    <text evidence="2 9">Belongs to the D-isomer specific 2-hydroxyacid dehydrogenase family.</text>
</comment>
<feature type="domain" description="ACT" evidence="10">
    <location>
        <begin position="368"/>
        <end position="438"/>
    </location>
</feature>
<comment type="catalytic activity">
    <reaction evidence="8">
        <text>(2R)-3-phosphoglycerate + NAD(+) = 3-phosphooxypyruvate + NADH + H(+)</text>
        <dbReference type="Rhea" id="RHEA:12641"/>
        <dbReference type="ChEBI" id="CHEBI:15378"/>
        <dbReference type="ChEBI" id="CHEBI:18110"/>
        <dbReference type="ChEBI" id="CHEBI:57540"/>
        <dbReference type="ChEBI" id="CHEBI:57945"/>
        <dbReference type="ChEBI" id="CHEBI:58272"/>
        <dbReference type="EC" id="1.1.1.95"/>
    </reaction>
</comment>
<dbReference type="Pfam" id="PF00389">
    <property type="entry name" value="2-Hacid_dh"/>
    <property type="match status" value="1"/>
</dbReference>
<dbReference type="CDD" id="cd12176">
    <property type="entry name" value="PGDH_3"/>
    <property type="match status" value="1"/>
</dbReference>
<dbReference type="InterPro" id="IPR006140">
    <property type="entry name" value="D-isomer_DH_NAD-bd"/>
</dbReference>
<evidence type="ECO:0000256" key="3">
    <source>
        <dbReference type="ARBA" id="ARBA00013143"/>
    </source>
</evidence>
<dbReference type="CDD" id="cd04901">
    <property type="entry name" value="ACT_3PGDH"/>
    <property type="match status" value="1"/>
</dbReference>
<dbReference type="InterPro" id="IPR045865">
    <property type="entry name" value="ACT-like_dom_sf"/>
</dbReference>
<accession>A0A9W8LD56</accession>
<dbReference type="InterPro" id="IPR002912">
    <property type="entry name" value="ACT_dom"/>
</dbReference>
<evidence type="ECO:0000256" key="7">
    <source>
        <dbReference type="ARBA" id="ARBA00023299"/>
    </source>
</evidence>
<keyword evidence="4" id="KW-0028">Amino-acid biosynthesis</keyword>
<dbReference type="EMBL" id="JANBUL010000342">
    <property type="protein sequence ID" value="KAJ2776680.1"/>
    <property type="molecule type" value="Genomic_DNA"/>
</dbReference>
<dbReference type="PROSITE" id="PS00671">
    <property type="entry name" value="D_2_HYDROXYACID_DH_3"/>
    <property type="match status" value="1"/>
</dbReference>
<comment type="caution">
    <text evidence="11">The sequence shown here is derived from an EMBL/GenBank/DDBJ whole genome shotgun (WGS) entry which is preliminary data.</text>
</comment>
<dbReference type="SUPFAM" id="SSF52283">
    <property type="entry name" value="Formate/glycerate dehydrogenase catalytic domain-like"/>
    <property type="match status" value="1"/>
</dbReference>
<evidence type="ECO:0000256" key="9">
    <source>
        <dbReference type="RuleBase" id="RU003719"/>
    </source>
</evidence>
<dbReference type="InterPro" id="IPR015878">
    <property type="entry name" value="Ado_hCys_hydrolase_NAD-bd"/>
</dbReference>
<evidence type="ECO:0000256" key="6">
    <source>
        <dbReference type="ARBA" id="ARBA00023027"/>
    </source>
</evidence>
<evidence type="ECO:0000256" key="8">
    <source>
        <dbReference type="ARBA" id="ARBA00048731"/>
    </source>
</evidence>
<evidence type="ECO:0000313" key="11">
    <source>
        <dbReference type="EMBL" id="KAJ2776680.1"/>
    </source>
</evidence>